<dbReference type="PROSITE" id="PS51263">
    <property type="entry name" value="ADF_H"/>
    <property type="match status" value="1"/>
</dbReference>
<feature type="region of interest" description="Disordered" evidence="2">
    <location>
        <begin position="620"/>
        <end position="725"/>
    </location>
</feature>
<feature type="compositionally biased region" description="Polar residues" evidence="2">
    <location>
        <begin position="149"/>
        <end position="169"/>
    </location>
</feature>
<feature type="region of interest" description="Disordered" evidence="2">
    <location>
        <begin position="489"/>
        <end position="567"/>
    </location>
</feature>
<organism evidence="4">
    <name type="scientific">Phaffia rhodozyma</name>
    <name type="common">Yeast</name>
    <name type="synonym">Xanthophyllomyces dendrorhous</name>
    <dbReference type="NCBI Taxonomy" id="264483"/>
    <lineage>
        <taxon>Eukaryota</taxon>
        <taxon>Fungi</taxon>
        <taxon>Dikarya</taxon>
        <taxon>Basidiomycota</taxon>
        <taxon>Agaricomycotina</taxon>
        <taxon>Tremellomycetes</taxon>
        <taxon>Cystofilobasidiales</taxon>
        <taxon>Mrakiaceae</taxon>
        <taxon>Phaffia</taxon>
    </lineage>
</organism>
<comment type="similarity">
    <text evidence="1">Belongs to the actin-binding proteins ADF family. GMF subfamily.</text>
</comment>
<dbReference type="PANTHER" id="PTHR11249">
    <property type="entry name" value="GLIAL FACTOR NATURATION FACTOR"/>
    <property type="match status" value="1"/>
</dbReference>
<dbReference type="Gene3D" id="3.40.20.10">
    <property type="entry name" value="Severin"/>
    <property type="match status" value="1"/>
</dbReference>
<feature type="compositionally biased region" description="Polar residues" evidence="2">
    <location>
        <begin position="252"/>
        <end position="266"/>
    </location>
</feature>
<dbReference type="InterPro" id="IPR002108">
    <property type="entry name" value="ADF-H"/>
</dbReference>
<dbReference type="GO" id="GO:0003779">
    <property type="term" value="F:actin binding"/>
    <property type="evidence" value="ECO:0007669"/>
    <property type="project" value="InterPro"/>
</dbReference>
<feature type="region of interest" description="Disordered" evidence="2">
    <location>
        <begin position="124"/>
        <end position="171"/>
    </location>
</feature>
<feature type="compositionally biased region" description="Polar residues" evidence="2">
    <location>
        <begin position="496"/>
        <end position="522"/>
    </location>
</feature>
<dbReference type="AlphaFoldDB" id="A0A0F7SMQ7"/>
<feature type="region of interest" description="Disordered" evidence="2">
    <location>
        <begin position="1005"/>
        <end position="1027"/>
    </location>
</feature>
<feature type="compositionally biased region" description="Polar residues" evidence="2">
    <location>
        <begin position="124"/>
        <end position="135"/>
    </location>
</feature>
<dbReference type="GO" id="GO:0071846">
    <property type="term" value="P:actin filament debranching"/>
    <property type="evidence" value="ECO:0007669"/>
    <property type="project" value="InterPro"/>
</dbReference>
<dbReference type="CDD" id="cd11283">
    <property type="entry name" value="ADF_GMF-beta_like"/>
    <property type="match status" value="1"/>
</dbReference>
<feature type="region of interest" description="Disordered" evidence="2">
    <location>
        <begin position="354"/>
        <end position="384"/>
    </location>
</feature>
<name>A0A0F7SMQ7_PHARH</name>
<evidence type="ECO:0000313" key="4">
    <source>
        <dbReference type="EMBL" id="CDZ98853.1"/>
    </source>
</evidence>
<dbReference type="InterPro" id="IPR011171">
    <property type="entry name" value="GMF"/>
</dbReference>
<evidence type="ECO:0000259" key="3">
    <source>
        <dbReference type="PROSITE" id="PS51263"/>
    </source>
</evidence>
<feature type="compositionally biased region" description="Polar residues" evidence="2">
    <location>
        <begin position="704"/>
        <end position="725"/>
    </location>
</feature>
<evidence type="ECO:0000256" key="1">
    <source>
        <dbReference type="ARBA" id="ARBA00010055"/>
    </source>
</evidence>
<dbReference type="GO" id="GO:0071933">
    <property type="term" value="F:Arp2/3 complex binding"/>
    <property type="evidence" value="ECO:0007669"/>
    <property type="project" value="InterPro"/>
</dbReference>
<sequence>MSGNSYAPDQNALASIAIVSNNSFNSDDPRQVRLTCSVCSASAGYFSSAGLAVHNRLVHVLKLKFLRPPDKNGHSTVQTIYRMDGVFGCPGCDLFYHMDPFLVLTHAINAHGYRYPAAPVNSEQSASASTSTLSVPQKPPAPLAPPALQINQNQPGSQSENSRPSSRIETSAPGETLIAHTNGRNSQLDLHHYRQQQYNHRQQYQQNYANNQQTQNSFSAQNTPTNTLPITHLAPATTAIIQAYYNSSNSYLAHQPNSNERTNVNPGSVGRQEPRREVMSVNPAASSALSLPLADHSAAASQFQSVTVVPESQPNRPEYGIGWKHNLYTRQPLQPMPQHTIPFARTYSNVSNTETSDTTIASSSVPRSVPPTNHSPYPSSQIQSSVRILPSVQSVGPSISGLSTVLTPGEQISPNSTQSDTNNHTDRSDPSFAPRPLSQRHTTTFNQSQMPTMPLSRQSPSLEGRGDSIKRAQTISPSLTDEQRHTIARLSDHPNHSLSSPVYPQSKRSNSTTTNAPATRNQNGEENRRPAQIGHVLPPKPTLPPLENSPKVSSGSSHPANFAPSPSGISLTLAPTAASGSVIMSTESNVNKAARESEESLLARGLYPVYLSAKPQTEMFNGTENRSNRADGQVPSVVLGKRERKDDNPATAHAVSRQRISPPQGGSSTGSQHNTAPTTQSLPSKPILDVLPHSTLPFRPLSAPLSNEDSTLNQLQVPQTKSDDQTPSISLVFLTLIHVLPVLYSDTHMPTYLFQQVPPLISLLRAYHNALNNQIQEAILAEARGEMPEGWSQKERKKLWNLKEKCKLDPRFKRPGEYEIMFKYWHQMTMMLVKPHQVSAIVDQLNAHFPQHLENSKTRPVRHVLEQMLKQVVQFVQSYKGPPGNLSSALYNARITVPASSINKHPATLTFPLWTENSWAIVHWAQRVHEGWQTMRTLFPDEPVQATSHTDLSSYTSTSAWTFFSASSRVLTEPRPTVGQTPPISMEETLRRTRKLLDGLEMSLPVDKDRAQAQNPTQQGKEGRQGVVSDNATTISIMSATVDIPAQVKEKLKKLRFSKSNSNAAISFKINKSELVVEEDESFDSFDTIEELAEELPGNNPRYVVVSYRLTHKDGRLSTPLFMINWSPTGAAPDAKTLHASALSLFQQTADVSKVVEVREGTETLTTEFLEGILLG</sequence>
<evidence type="ECO:0000256" key="2">
    <source>
        <dbReference type="SAM" id="MobiDB-lite"/>
    </source>
</evidence>
<dbReference type="InterPro" id="IPR029006">
    <property type="entry name" value="ADF-H/Gelsolin-like_dom_sf"/>
</dbReference>
<proteinExistence type="inferred from homology"/>
<dbReference type="SUPFAM" id="SSF55753">
    <property type="entry name" value="Actin depolymerizing proteins"/>
    <property type="match status" value="1"/>
</dbReference>
<dbReference type="SMART" id="SM00102">
    <property type="entry name" value="ADF"/>
    <property type="match status" value="1"/>
</dbReference>
<feature type="region of interest" description="Disordered" evidence="2">
    <location>
        <begin position="400"/>
        <end position="465"/>
    </location>
</feature>
<feature type="compositionally biased region" description="Low complexity" evidence="2">
    <location>
        <begin position="661"/>
        <end position="672"/>
    </location>
</feature>
<feature type="compositionally biased region" description="Polar residues" evidence="2">
    <location>
        <begin position="550"/>
        <end position="559"/>
    </location>
</feature>
<feature type="compositionally biased region" description="Polar residues" evidence="2">
    <location>
        <begin position="673"/>
        <end position="683"/>
    </location>
</feature>
<feature type="compositionally biased region" description="Polar residues" evidence="2">
    <location>
        <begin position="400"/>
        <end position="422"/>
    </location>
</feature>
<dbReference type="Pfam" id="PF00241">
    <property type="entry name" value="Cofilin_ADF"/>
    <property type="match status" value="1"/>
</dbReference>
<feature type="compositionally biased region" description="Polar residues" evidence="2">
    <location>
        <begin position="439"/>
        <end position="461"/>
    </location>
</feature>
<reference evidence="4" key="1">
    <citation type="submission" date="2014-08" db="EMBL/GenBank/DDBJ databases">
        <authorList>
            <person name="Sharma Rahul"/>
            <person name="Thines Marco"/>
        </authorList>
    </citation>
    <scope>NUCLEOTIDE SEQUENCE</scope>
</reference>
<dbReference type="GO" id="GO:0034316">
    <property type="term" value="P:negative regulation of Arp2/3 complex-mediated actin nucleation"/>
    <property type="evidence" value="ECO:0007669"/>
    <property type="project" value="TreeGrafter"/>
</dbReference>
<dbReference type="EMBL" id="LN483345">
    <property type="protein sequence ID" value="CDZ98853.1"/>
    <property type="molecule type" value="Genomic_DNA"/>
</dbReference>
<dbReference type="GO" id="GO:0030479">
    <property type="term" value="C:actin cortical patch"/>
    <property type="evidence" value="ECO:0007669"/>
    <property type="project" value="TreeGrafter"/>
</dbReference>
<feature type="region of interest" description="Disordered" evidence="2">
    <location>
        <begin position="252"/>
        <end position="276"/>
    </location>
</feature>
<accession>A0A0F7SMQ7</accession>
<dbReference type="PANTHER" id="PTHR11249:SF2">
    <property type="entry name" value="GLIA MATURATION FACTOR"/>
    <property type="match status" value="1"/>
</dbReference>
<feature type="domain" description="ADF-H" evidence="3">
    <location>
        <begin position="1039"/>
        <end position="1174"/>
    </location>
</feature>
<protein>
    <submittedName>
        <fullName evidence="4">Glia maturation factor beta</fullName>
    </submittedName>
</protein>